<reference evidence="7" key="2">
    <citation type="submission" date="2020-09" db="EMBL/GenBank/DDBJ databases">
        <authorList>
            <person name="Sun Q."/>
            <person name="Ohkuma M."/>
        </authorList>
    </citation>
    <scope>NUCLEOTIDE SEQUENCE</scope>
    <source>
        <strain evidence="7">JCM 17820</strain>
    </source>
</reference>
<name>A0A830GFZ2_9EURY</name>
<dbReference type="PROSITE" id="PS51257">
    <property type="entry name" value="PROKAR_LIPOPROTEIN"/>
    <property type="match status" value="1"/>
</dbReference>
<dbReference type="GO" id="GO:0004601">
    <property type="term" value="F:peroxidase activity"/>
    <property type="evidence" value="ECO:0007669"/>
    <property type="project" value="UniProtKB-KW"/>
</dbReference>
<evidence type="ECO:0000256" key="3">
    <source>
        <dbReference type="ARBA" id="ARBA00022723"/>
    </source>
</evidence>
<proteinExistence type="predicted"/>
<evidence type="ECO:0000313" key="8">
    <source>
        <dbReference type="Proteomes" id="UP000605784"/>
    </source>
</evidence>
<dbReference type="PROSITE" id="PS51404">
    <property type="entry name" value="DYP_PEROXIDASE"/>
    <property type="match status" value="1"/>
</dbReference>
<dbReference type="InterPro" id="IPR006314">
    <property type="entry name" value="Dyp_peroxidase"/>
</dbReference>
<evidence type="ECO:0000256" key="6">
    <source>
        <dbReference type="SAM" id="MobiDB-lite"/>
    </source>
</evidence>
<dbReference type="Pfam" id="PF24152">
    <property type="entry name" value="DUF7405"/>
    <property type="match status" value="1"/>
</dbReference>
<comment type="caution">
    <text evidence="7">The sequence shown here is derived from an EMBL/GenBank/DDBJ whole genome shotgun (WGS) entry which is preliminary data.</text>
</comment>
<keyword evidence="5" id="KW-0408">Iron</keyword>
<dbReference type="AlphaFoldDB" id="A0A830GFZ2"/>
<dbReference type="InterPro" id="IPR055828">
    <property type="entry name" value="DUF7405"/>
</dbReference>
<evidence type="ECO:0000256" key="2">
    <source>
        <dbReference type="ARBA" id="ARBA00022559"/>
    </source>
</evidence>
<dbReference type="EMBL" id="BMOU01000001">
    <property type="protein sequence ID" value="GGN85518.1"/>
    <property type="molecule type" value="Genomic_DNA"/>
</dbReference>
<accession>A0A830GFZ2</accession>
<comment type="cofactor">
    <cofactor evidence="1">
        <name>heme b</name>
        <dbReference type="ChEBI" id="CHEBI:60344"/>
    </cofactor>
</comment>
<evidence type="ECO:0000256" key="5">
    <source>
        <dbReference type="ARBA" id="ARBA00023004"/>
    </source>
</evidence>
<evidence type="ECO:0000256" key="1">
    <source>
        <dbReference type="ARBA" id="ARBA00001970"/>
    </source>
</evidence>
<keyword evidence="8" id="KW-1185">Reference proteome</keyword>
<protein>
    <submittedName>
        <fullName evidence="7">Tat pathway signal protein</fullName>
    </submittedName>
</protein>
<gene>
    <name evidence="7" type="ORF">GCM10009030_02060</name>
</gene>
<dbReference type="Proteomes" id="UP000605784">
    <property type="component" value="Unassembled WGS sequence"/>
</dbReference>
<reference evidence="7" key="1">
    <citation type="journal article" date="2014" name="Int. J. Syst. Evol. Microbiol.">
        <title>Complete genome sequence of Corynebacterium casei LMG S-19264T (=DSM 44701T), isolated from a smear-ripened cheese.</title>
        <authorList>
            <consortium name="US DOE Joint Genome Institute (JGI-PGF)"/>
            <person name="Walter F."/>
            <person name="Albersmeier A."/>
            <person name="Kalinowski J."/>
            <person name="Ruckert C."/>
        </authorList>
    </citation>
    <scope>NUCLEOTIDE SEQUENCE</scope>
    <source>
        <strain evidence="7">JCM 17820</strain>
    </source>
</reference>
<dbReference type="PROSITE" id="PS51318">
    <property type="entry name" value="TAT"/>
    <property type="match status" value="1"/>
</dbReference>
<evidence type="ECO:0000313" key="7">
    <source>
        <dbReference type="EMBL" id="GGN85518.1"/>
    </source>
</evidence>
<keyword evidence="3" id="KW-0479">Metal-binding</keyword>
<dbReference type="SUPFAM" id="SSF54909">
    <property type="entry name" value="Dimeric alpha+beta barrel"/>
    <property type="match status" value="1"/>
</dbReference>
<evidence type="ECO:0000256" key="4">
    <source>
        <dbReference type="ARBA" id="ARBA00023002"/>
    </source>
</evidence>
<dbReference type="RefSeq" id="WP_188993740.1">
    <property type="nucleotide sequence ID" value="NZ_BMOU01000001.1"/>
</dbReference>
<keyword evidence="4" id="KW-0560">Oxidoreductase</keyword>
<dbReference type="InterPro" id="IPR011008">
    <property type="entry name" value="Dimeric_a/b-barrel"/>
</dbReference>
<feature type="region of interest" description="Disordered" evidence="6">
    <location>
        <begin position="311"/>
        <end position="336"/>
    </location>
</feature>
<keyword evidence="2" id="KW-0575">Peroxidase</keyword>
<dbReference type="GO" id="GO:0046872">
    <property type="term" value="F:metal ion binding"/>
    <property type="evidence" value="ECO:0007669"/>
    <property type="project" value="UniProtKB-KW"/>
</dbReference>
<sequence length="421" mass="45765">MTDRGISRREFAKSAVAIGGTAALAACLDRGTPDVPEGTDDIASLPARQHAWNDALATDDAGNPRMARHHVLLLLDYERDGRPTDGDRRQVEDALSTLEQAYEWSNDGLLFTLGYGPTYFDRFEANPAGVDVPEPKALAPFEDPEPDTPDALLHLASDHESVVLAAEEALKGTRKTVNDHEMSTTFEGVLSVADRRTGFVGTGLPAEKQDVDGIPDSEPVPEEAPLFMGFKSGFKGNQATEDRVTVDAGPFAGGATQHLSFIRLHLQQWYEQDSREQRVSKMFCPAHADEGKVEGVGENLGTDSAIEECPEDAVESGRREGVVGHSQKLSRAREDDSPTILRRDFDSTDGGEAGLHFLSLQQSIEDFVATREAMNGTDVAENSAVGQRTNNGILQYMTVERRGNYLLPPRNLRALPPADPA</sequence>
<organism evidence="7 8">
    <name type="scientific">Haloarcula pellucida</name>
    <dbReference type="NCBI Taxonomy" id="1427151"/>
    <lineage>
        <taxon>Archaea</taxon>
        <taxon>Methanobacteriati</taxon>
        <taxon>Methanobacteriota</taxon>
        <taxon>Stenosarchaea group</taxon>
        <taxon>Halobacteria</taxon>
        <taxon>Halobacteriales</taxon>
        <taxon>Haloarculaceae</taxon>
        <taxon>Haloarcula</taxon>
    </lineage>
</organism>
<dbReference type="InterPro" id="IPR006311">
    <property type="entry name" value="TAT_signal"/>
</dbReference>
<dbReference type="GO" id="GO:0020037">
    <property type="term" value="F:heme binding"/>
    <property type="evidence" value="ECO:0007669"/>
    <property type="project" value="InterPro"/>
</dbReference>